<sequence>MLQDALDMLQKFPFMVRHIVATWKGSPSRPLSGGKILLQTAHDEVFDQVVSVLNPSDVVPLLRSPDLPFPAKVSLLTVVASNHSTPEWLDEAYDILEVDFTAHPSALMNMQTLSRRLAGHRMSSTHNTRLRRLLERAPPPTSTSESVNLPPSAVPVCLSALARFEALHPVVWRLYVLKPYQLLARTHCLSLPDVVSLLWEVDSFGTCHLHQPDTATSRVGLSMLLDIAIAAALPHQALVRAMHAACVAPLHTRYHLHRKAMHRIRRPSWIVDAVAEIIATPSTPQTSRHFGIVHTLSLLADICELVYPRDNAMALSSTRSLWDLFLSREDGTSWLRSVLDIATTMESPSNPSTNHRATFVAYVIDVVASVLLSHGASISSGGHVQLPHPNLVEGFAAISVDLWASIIDVCISRSSDGQWMRCLDKDTRVQLIPEVLHHWITRGSTHGFHVAVCIAADLHAIDSSTAQDFADFLVQFDQLEQLVAYAQMTVRALSTRRQVYLMHLLDLCSVHADADTQARLQQWTTESITVASPLLTHSNMLVNYFVQRFGNVDAPSSPPPSSADHLPATHTLWTHCVAHDATFIENIQFGLLQAAAWQHTFSHDTKHAWNVLWTCVAWWTPSSPLEGFMDPLPSALVAYLDPASSSSISSLRLEMHIRRYVEGTAMPHLRPLTRLLVTTMVTQPTWRAEMFAPWWRFAKWLLVNSVLDDLQATLADVGIQHGFFLATLAPDLAWACLLNHPRLCGQLVALALADPDAVDSFVRSLPDQPPPFGLACLIATLLHHPNLPCDQRQAWRTLLHGAWHGSLPSASKSGAACHLSFDHRPFYGFLMVPDGETSSPTTVPLVTLDFAGWLQTMLTCDTLDWQSYGLHMLSEVYLPLQFNGDRFQLVREYVAQVARADQSPPPWLTTCIFSGALHPPCPIGLWMCDVLEHAVAQGGIAPSALQRAIQTLPLLDMVTRTLPLESTDAWPTASDDIDRLWHHASCIFRSPAVAPIVMTLLAGVFCVRPAADVITQAQAMLQATTANRDSLLHAVNLHWMLQYPSECKAFGRSLCR</sequence>
<name>A0A485LEV8_9STRA</name>
<evidence type="ECO:0000313" key="3">
    <source>
        <dbReference type="Proteomes" id="UP000332933"/>
    </source>
</evidence>
<gene>
    <name evidence="2" type="primary">Aste57867_20338</name>
    <name evidence="1" type="ORF">As57867_020272</name>
    <name evidence="2" type="ORF">ASTE57867_20338</name>
</gene>
<dbReference type="EMBL" id="VJMH01006808">
    <property type="protein sequence ID" value="KAF0687957.1"/>
    <property type="molecule type" value="Genomic_DNA"/>
</dbReference>
<reference evidence="1" key="2">
    <citation type="submission" date="2019-06" db="EMBL/GenBank/DDBJ databases">
        <title>Genomics analysis of Aphanomyces spp. identifies a new class of oomycete effector associated with host adaptation.</title>
        <authorList>
            <person name="Gaulin E."/>
        </authorList>
    </citation>
    <scope>NUCLEOTIDE SEQUENCE</scope>
    <source>
        <strain evidence="1">CBS 578.67</strain>
    </source>
</reference>
<accession>A0A485LEV8</accession>
<protein>
    <submittedName>
        <fullName evidence="2">Aste57867_20338 protein</fullName>
    </submittedName>
</protein>
<dbReference type="AlphaFoldDB" id="A0A485LEV8"/>
<dbReference type="EMBL" id="CAADRA010006831">
    <property type="protein sequence ID" value="VFT97025.1"/>
    <property type="molecule type" value="Genomic_DNA"/>
</dbReference>
<proteinExistence type="predicted"/>
<evidence type="ECO:0000313" key="2">
    <source>
        <dbReference type="EMBL" id="VFT97025.1"/>
    </source>
</evidence>
<evidence type="ECO:0000313" key="1">
    <source>
        <dbReference type="EMBL" id="KAF0687957.1"/>
    </source>
</evidence>
<reference evidence="2 3" key="1">
    <citation type="submission" date="2019-03" db="EMBL/GenBank/DDBJ databases">
        <authorList>
            <person name="Gaulin E."/>
            <person name="Dumas B."/>
        </authorList>
    </citation>
    <scope>NUCLEOTIDE SEQUENCE [LARGE SCALE GENOMIC DNA]</scope>
    <source>
        <strain evidence="2">CBS 568.67</strain>
    </source>
</reference>
<organism evidence="2 3">
    <name type="scientific">Aphanomyces stellatus</name>
    <dbReference type="NCBI Taxonomy" id="120398"/>
    <lineage>
        <taxon>Eukaryota</taxon>
        <taxon>Sar</taxon>
        <taxon>Stramenopiles</taxon>
        <taxon>Oomycota</taxon>
        <taxon>Saprolegniomycetes</taxon>
        <taxon>Saprolegniales</taxon>
        <taxon>Verrucalvaceae</taxon>
        <taxon>Aphanomyces</taxon>
    </lineage>
</organism>
<keyword evidence="3" id="KW-1185">Reference proteome</keyword>
<dbReference type="OrthoDB" id="69327at2759"/>
<dbReference type="Proteomes" id="UP000332933">
    <property type="component" value="Unassembled WGS sequence"/>
</dbReference>